<name>A0AAP6LJI8_RIEAN</name>
<reference evidence="2" key="1">
    <citation type="submission" date="2023-01" db="EMBL/GenBank/DDBJ databases">
        <title>Genome-based studies on antimicrobial resistance profiles of Riemerella anatipestifer in China, 1994 to 2021.</title>
        <authorList>
            <person name="Yang Z."/>
            <person name="Zhu D."/>
        </authorList>
    </citation>
    <scope>NUCLEOTIDE SEQUENCE</scope>
    <source>
        <strain evidence="2">RCAD1218</strain>
    </source>
</reference>
<sequence>MIPQNFKDILSNTEGTGFYQSLALIIFIVFFIGVVYYVMSKPKKFYQDEANAPLDDEIPNSSKN</sequence>
<accession>A0AAP6LJI8</accession>
<feature type="transmembrane region" description="Helical" evidence="1">
    <location>
        <begin position="18"/>
        <end position="39"/>
    </location>
</feature>
<evidence type="ECO:0000313" key="3">
    <source>
        <dbReference type="Proteomes" id="UP001284033"/>
    </source>
</evidence>
<organism evidence="2 3">
    <name type="scientific">Riemerella anatipestifer</name>
    <name type="common">Moraxella anatipestifer</name>
    <dbReference type="NCBI Taxonomy" id="34085"/>
    <lineage>
        <taxon>Bacteria</taxon>
        <taxon>Pseudomonadati</taxon>
        <taxon>Bacteroidota</taxon>
        <taxon>Flavobacteriia</taxon>
        <taxon>Flavobacteriales</taxon>
        <taxon>Weeksellaceae</taxon>
        <taxon>Riemerella</taxon>
    </lineage>
</organism>
<evidence type="ECO:0000313" key="2">
    <source>
        <dbReference type="EMBL" id="MDY3511648.1"/>
    </source>
</evidence>
<keyword evidence="1" id="KW-0472">Membrane</keyword>
<keyword evidence="1" id="KW-0812">Transmembrane</keyword>
<dbReference type="AlphaFoldDB" id="A0AAP6LJI8"/>
<protein>
    <submittedName>
        <fullName evidence="2">Cbb3-type cytochrome c oxidase subunit 3</fullName>
    </submittedName>
</protein>
<dbReference type="InterPro" id="IPR008621">
    <property type="entry name" value="Cbb3-typ_cyt_oxidase_comp"/>
</dbReference>
<keyword evidence="1" id="KW-1133">Transmembrane helix</keyword>
<proteinExistence type="predicted"/>
<evidence type="ECO:0000256" key="1">
    <source>
        <dbReference type="SAM" id="Phobius"/>
    </source>
</evidence>
<dbReference type="EMBL" id="JAQZHK010000001">
    <property type="protein sequence ID" value="MDY3511648.1"/>
    <property type="molecule type" value="Genomic_DNA"/>
</dbReference>
<gene>
    <name evidence="2" type="ORF">PG303_00275</name>
</gene>
<dbReference type="RefSeq" id="WP_049589255.1">
    <property type="nucleotide sequence ID" value="NZ_CP110126.1"/>
</dbReference>
<comment type="caution">
    <text evidence="2">The sequence shown here is derived from an EMBL/GenBank/DDBJ whole genome shotgun (WGS) entry which is preliminary data.</text>
</comment>
<dbReference type="Pfam" id="PF05545">
    <property type="entry name" value="FixQ"/>
    <property type="match status" value="1"/>
</dbReference>
<dbReference type="Proteomes" id="UP001284033">
    <property type="component" value="Unassembled WGS sequence"/>
</dbReference>